<dbReference type="InterPro" id="IPR013977">
    <property type="entry name" value="GcvT_C"/>
</dbReference>
<dbReference type="EMBL" id="BMIF01000019">
    <property type="protein sequence ID" value="GGA81063.1"/>
    <property type="molecule type" value="Genomic_DNA"/>
</dbReference>
<feature type="domain" description="FAD/NAD(P)-binding" evidence="4">
    <location>
        <begin position="167"/>
        <end position="342"/>
    </location>
</feature>
<organism evidence="7 8">
    <name type="scientific">Nitratireductor aestuarii</name>
    <dbReference type="NCBI Taxonomy" id="1735103"/>
    <lineage>
        <taxon>Bacteria</taxon>
        <taxon>Pseudomonadati</taxon>
        <taxon>Pseudomonadota</taxon>
        <taxon>Alphaproteobacteria</taxon>
        <taxon>Hyphomicrobiales</taxon>
        <taxon>Phyllobacteriaceae</taxon>
        <taxon>Nitratireductor</taxon>
    </lineage>
</organism>
<comment type="caution">
    <text evidence="7">The sequence shown here is derived from an EMBL/GenBank/DDBJ whole genome shotgun (WGS) entry which is preliminary data.</text>
</comment>
<dbReference type="Gene3D" id="3.30.1360.120">
    <property type="entry name" value="Probable tRNA modification gtpase trme, domain 1"/>
    <property type="match status" value="1"/>
</dbReference>
<dbReference type="InterPro" id="IPR041117">
    <property type="entry name" value="SoxA_A3"/>
</dbReference>
<dbReference type="Pfam" id="PF01571">
    <property type="entry name" value="GCV_T"/>
    <property type="match status" value="1"/>
</dbReference>
<dbReference type="PRINTS" id="PR00368">
    <property type="entry name" value="FADPNR"/>
</dbReference>
<proteinExistence type="inferred from homology"/>
<feature type="domain" description="Aminomethyltransferase C-terminal" evidence="5">
    <location>
        <begin position="854"/>
        <end position="934"/>
    </location>
</feature>
<dbReference type="InterPro" id="IPR041854">
    <property type="entry name" value="BFD-like_2Fe2S-bd_dom_sf"/>
</dbReference>
<keyword evidence="2" id="KW-0560">Oxidoreductase</keyword>
<dbReference type="PRINTS" id="PR00411">
    <property type="entry name" value="PNDRDTASEI"/>
</dbReference>
<accession>A0A916WAQ2</accession>
<dbReference type="InterPro" id="IPR027266">
    <property type="entry name" value="TrmE/GcvT-like"/>
</dbReference>
<evidence type="ECO:0000259" key="3">
    <source>
        <dbReference type="Pfam" id="PF01571"/>
    </source>
</evidence>
<dbReference type="SUPFAM" id="SSF51905">
    <property type="entry name" value="FAD/NAD(P)-binding domain"/>
    <property type="match status" value="1"/>
</dbReference>
<dbReference type="SUPFAM" id="SSF103025">
    <property type="entry name" value="Folate-binding domain"/>
    <property type="match status" value="1"/>
</dbReference>
<evidence type="ECO:0000259" key="5">
    <source>
        <dbReference type="Pfam" id="PF08669"/>
    </source>
</evidence>
<feature type="domain" description="GCVT N-terminal" evidence="3">
    <location>
        <begin position="565"/>
        <end position="825"/>
    </location>
</feature>
<dbReference type="AlphaFoldDB" id="A0A916WAQ2"/>
<dbReference type="Proteomes" id="UP000636264">
    <property type="component" value="Unassembled WGS sequence"/>
</dbReference>
<comment type="similarity">
    <text evidence="1">Belongs to the GcvT family.</text>
</comment>
<evidence type="ECO:0000256" key="2">
    <source>
        <dbReference type="ARBA" id="ARBA00023002"/>
    </source>
</evidence>
<reference evidence="7" key="1">
    <citation type="journal article" date="2014" name="Int. J. Syst. Evol. Microbiol.">
        <title>Complete genome sequence of Corynebacterium casei LMG S-19264T (=DSM 44701T), isolated from a smear-ripened cheese.</title>
        <authorList>
            <consortium name="US DOE Joint Genome Institute (JGI-PGF)"/>
            <person name="Walter F."/>
            <person name="Albersmeier A."/>
            <person name="Kalinowski J."/>
            <person name="Ruckert C."/>
        </authorList>
    </citation>
    <scope>NUCLEOTIDE SEQUENCE</scope>
    <source>
        <strain evidence="7">CGMCC 1.15320</strain>
    </source>
</reference>
<dbReference type="Gene3D" id="1.10.10.1100">
    <property type="entry name" value="BFD-like [2Fe-2S]-binding domain"/>
    <property type="match status" value="1"/>
</dbReference>
<dbReference type="Pfam" id="PF07992">
    <property type="entry name" value="Pyr_redox_2"/>
    <property type="match status" value="1"/>
</dbReference>
<evidence type="ECO:0000313" key="8">
    <source>
        <dbReference type="Proteomes" id="UP000636264"/>
    </source>
</evidence>
<dbReference type="Pfam" id="PF17806">
    <property type="entry name" value="SO_alpha_A3"/>
    <property type="match status" value="1"/>
</dbReference>
<sequence>MTAYRVATGGLVDRSKTIRFTFDGKTVEAVEGDTIASALLASGVSIVARSFKYHRPRGVWGAGVEEPNAIVDVSGPVSLTNARATTVLARNGMIVCSVNAAPTAVSDRNAFIDRFARFIPAAFYYKTFMFPTWSLFEPSIRKMAGLGTIVPEGAAVPAADQVNVGCDVLVVGAGPAGLLAALRAAETGCKVILCDDGFAVGGSLLHRSCSIDGMDGRSWADETVARLHALGASVLTRTTAFGIYDHGLVALSQLDAVNGRDRLWRVRPGKVILATGAIERSLPFANNDRPGVMLAEAGLAYLKRYGVAPGRKVVVATNNSVGKATADELSALGISVTLVDSRNGSEIATVNGAKHVESVTLSDGSTITCDAVLVSGGFTPTLHLYCQAKGKLTWDETLQTFVAGAPVPGISVAGAAAACFDIALVVDSVRLALSQCEIDAGNTPASALSLPAFDISPAWPKAGQSGRVWIDLQNDVTAKDIELAARENFVSVEHLKRYTTLGMATDQGKTSNLAGIALMASLTDRSIPEVGTTTYRPPFTPVPFTSLSGARQETMLNPPRRLALEEVHRAMGARLMEYGGWIRPSHYGEGPMEEAAQREALAARESVAIFDGSPLGKIEVVGPQAAELLDFVFYNSMSSLKPGRCRYGLILSESGLVYDDGVVIRVDENRFIVSCSSSHVAGVHTMLESWRQDRFSTDKVFIHNATTAYATVTLSGPKSKAVLEAAGLVIDDATLAHMTTSEVSLGDLAVRVTRVSFTGDRSYEVSVRADQAERLWQLLSESGKPFGIAPIGMEALLILRAEKGYIVIGKDTDGTTLPMDLGMNGPLKSKRVEFSGNRSLLTAEATRPDRPNFIGLEVMDDGGPFAPGAHGIEMTEGRLRSLGYITSSYHSPTLNKPIALALIERGYSRIGDIIEVQHLGARRRARICAPCVFDPEGDRLNG</sequence>
<evidence type="ECO:0000256" key="1">
    <source>
        <dbReference type="ARBA" id="ARBA00008609"/>
    </source>
</evidence>
<dbReference type="Pfam" id="PF08669">
    <property type="entry name" value="GCV_T_C"/>
    <property type="match status" value="1"/>
</dbReference>
<dbReference type="GO" id="GO:0016491">
    <property type="term" value="F:oxidoreductase activity"/>
    <property type="evidence" value="ECO:0007669"/>
    <property type="project" value="UniProtKB-KW"/>
</dbReference>
<feature type="domain" description="SoxA A3" evidence="6">
    <location>
        <begin position="466"/>
        <end position="547"/>
    </location>
</feature>
<dbReference type="SUPFAM" id="SSF101790">
    <property type="entry name" value="Aminomethyltransferase beta-barrel domain"/>
    <property type="match status" value="1"/>
</dbReference>
<dbReference type="Pfam" id="PF13510">
    <property type="entry name" value="Fer2_4"/>
    <property type="match status" value="1"/>
</dbReference>
<gene>
    <name evidence="7" type="ORF">GCM10011385_39160</name>
</gene>
<evidence type="ECO:0000259" key="4">
    <source>
        <dbReference type="Pfam" id="PF07992"/>
    </source>
</evidence>
<dbReference type="InterPro" id="IPR028896">
    <property type="entry name" value="GcvT/YgfZ/DmdA"/>
</dbReference>
<dbReference type="Gene3D" id="3.50.50.60">
    <property type="entry name" value="FAD/NAD(P)-binding domain"/>
    <property type="match status" value="1"/>
</dbReference>
<dbReference type="InterPro" id="IPR006222">
    <property type="entry name" value="GCVT_N"/>
</dbReference>
<dbReference type="RefSeq" id="WP_188722813.1">
    <property type="nucleotide sequence ID" value="NZ_BMIF01000019.1"/>
</dbReference>
<protein>
    <submittedName>
        <fullName evidence="7">Sarcosine oxidase subunit alpha</fullName>
    </submittedName>
</protein>
<dbReference type="InterPro" id="IPR036188">
    <property type="entry name" value="FAD/NAD-bd_sf"/>
</dbReference>
<reference evidence="7" key="2">
    <citation type="submission" date="2020-09" db="EMBL/GenBank/DDBJ databases">
        <authorList>
            <person name="Sun Q."/>
            <person name="Zhou Y."/>
        </authorList>
    </citation>
    <scope>NUCLEOTIDE SEQUENCE</scope>
    <source>
        <strain evidence="7">CGMCC 1.15320</strain>
    </source>
</reference>
<dbReference type="InterPro" id="IPR023753">
    <property type="entry name" value="FAD/NAD-binding_dom"/>
</dbReference>
<dbReference type="InterPro" id="IPR042204">
    <property type="entry name" value="2Fe-2S-bd_N"/>
</dbReference>
<dbReference type="PANTHER" id="PTHR43757">
    <property type="entry name" value="AMINOMETHYLTRANSFERASE"/>
    <property type="match status" value="1"/>
</dbReference>
<keyword evidence="8" id="KW-1185">Reference proteome</keyword>
<evidence type="ECO:0000259" key="6">
    <source>
        <dbReference type="Pfam" id="PF17806"/>
    </source>
</evidence>
<name>A0A916WAQ2_9HYPH</name>
<dbReference type="InterPro" id="IPR029043">
    <property type="entry name" value="GcvT/YgfZ_C"/>
</dbReference>
<dbReference type="Gene3D" id="3.10.20.440">
    <property type="entry name" value="2Fe-2S iron-sulphur cluster binding domain, sarcosine oxidase, alpha subunit, N-terminal domain"/>
    <property type="match status" value="1"/>
</dbReference>
<evidence type="ECO:0000313" key="7">
    <source>
        <dbReference type="EMBL" id="GGA81063.1"/>
    </source>
</evidence>
<dbReference type="PANTHER" id="PTHR43757:SF2">
    <property type="entry name" value="AMINOMETHYLTRANSFERASE, MITOCHONDRIAL"/>
    <property type="match status" value="1"/>
</dbReference>